<dbReference type="Pfam" id="PF26621">
    <property type="entry name" value="DUF8198"/>
    <property type="match status" value="1"/>
</dbReference>
<accession>A0ABP3FCL1</accession>
<dbReference type="Proteomes" id="UP001501787">
    <property type="component" value="Unassembled WGS sequence"/>
</dbReference>
<dbReference type="NCBIfam" id="NF047641">
    <property type="entry name" value="FFLEE_fam"/>
    <property type="match status" value="1"/>
</dbReference>
<dbReference type="RefSeq" id="WP_201503838.1">
    <property type="nucleotide sequence ID" value="NZ_BAAAFR010000001.1"/>
</dbReference>
<dbReference type="InterPro" id="IPR058511">
    <property type="entry name" value="DUF8198"/>
</dbReference>
<gene>
    <name evidence="2" type="ORF">GCM10009129_06650</name>
</gene>
<dbReference type="InterPro" id="IPR058063">
    <property type="entry name" value="FFLEE_fam"/>
</dbReference>
<name>A0ABP3FCL1_9GAMM</name>
<reference evidence="3" key="1">
    <citation type="journal article" date="2019" name="Int. J. Syst. Evol. Microbiol.">
        <title>The Global Catalogue of Microorganisms (GCM) 10K type strain sequencing project: providing services to taxonomists for standard genome sequencing and annotation.</title>
        <authorList>
            <consortium name="The Broad Institute Genomics Platform"/>
            <consortium name="The Broad Institute Genome Sequencing Center for Infectious Disease"/>
            <person name="Wu L."/>
            <person name="Ma J."/>
        </authorList>
    </citation>
    <scope>NUCLEOTIDE SEQUENCE [LARGE SCALE GENOMIC DNA]</scope>
    <source>
        <strain evidence="3">JCM 16343</strain>
    </source>
</reference>
<dbReference type="EMBL" id="BAAAFR010000001">
    <property type="protein sequence ID" value="GAA0311982.1"/>
    <property type="molecule type" value="Genomic_DNA"/>
</dbReference>
<keyword evidence="3" id="KW-1185">Reference proteome</keyword>
<evidence type="ECO:0000313" key="3">
    <source>
        <dbReference type="Proteomes" id="UP001501787"/>
    </source>
</evidence>
<organism evidence="2 3">
    <name type="scientific">Psychrobacter aestuarii</name>
    <dbReference type="NCBI Taxonomy" id="556327"/>
    <lineage>
        <taxon>Bacteria</taxon>
        <taxon>Pseudomonadati</taxon>
        <taxon>Pseudomonadota</taxon>
        <taxon>Gammaproteobacteria</taxon>
        <taxon>Moraxellales</taxon>
        <taxon>Moraxellaceae</taxon>
        <taxon>Psychrobacter</taxon>
    </lineage>
</organism>
<comment type="caution">
    <text evidence="2">The sequence shown here is derived from an EMBL/GenBank/DDBJ whole genome shotgun (WGS) entry which is preliminary data.</text>
</comment>
<protein>
    <recommendedName>
        <fullName evidence="1">DUF8198 domain-containing protein</fullName>
    </recommendedName>
</protein>
<evidence type="ECO:0000259" key="1">
    <source>
        <dbReference type="Pfam" id="PF26621"/>
    </source>
</evidence>
<proteinExistence type="predicted"/>
<evidence type="ECO:0000313" key="2">
    <source>
        <dbReference type="EMBL" id="GAA0311982.1"/>
    </source>
</evidence>
<sequence>MAALTELQRHITHYWSLPYHQDEALNYKLNEVQAWQRERIRHTHRQMFEQPKNKPMANYFLNKLYGGAEFGLLAKQLERILPKTKKIEKLAKESALEAGSLAIQASILAIELDMHLAEWLLKEDLPVNDDNMLAAYRAVDEADKRRTQIRNLKEVCYRTDKDLNSFMLRKAFALAKSTAYRRNYQPLYDFIEAGFEAMKPLKSVGTFIDPFCERELALIERVHQPQATDSKSAFGL</sequence>
<feature type="domain" description="DUF8198" evidence="1">
    <location>
        <begin position="19"/>
        <end position="227"/>
    </location>
</feature>